<dbReference type="Gene3D" id="3.40.50.150">
    <property type="entry name" value="Vaccinia Virus protein VP39"/>
    <property type="match status" value="1"/>
</dbReference>
<name>A0ABP0J5J7_9DINO</name>
<proteinExistence type="predicted"/>
<dbReference type="InterPro" id="IPR052356">
    <property type="entry name" value="Thiol_S-MT"/>
</dbReference>
<evidence type="ECO:0000313" key="3">
    <source>
        <dbReference type="EMBL" id="CAK9009619.1"/>
    </source>
</evidence>
<protein>
    <recommendedName>
        <fullName evidence="2">Methyltransferase type 11 domain-containing protein</fullName>
    </recommendedName>
</protein>
<dbReference type="EMBL" id="CAXAMN010004470">
    <property type="protein sequence ID" value="CAK9009619.1"/>
    <property type="molecule type" value="Genomic_DNA"/>
</dbReference>
<dbReference type="PANTHER" id="PTHR45036">
    <property type="entry name" value="METHYLTRANSFERASE LIKE 7B"/>
    <property type="match status" value="1"/>
</dbReference>
<sequence length="286" mass="30488">MASRSLRLLVLVALLAVLARSPHLGLVPRRGVSAAAAALWGGAPFAARCAWAEVALKEEAPLVQGRQDEYVAKGNAYGMVNYERAVATTKKALFKELFGLLPPKPVILDVGIGSFPNAVYLGNTDAPPEMDIVGVDPNEFMKKYALENAKKAGILAPERGNSLRLVRGVAERLPVADQTADAVVCTLTLCSVENPPQALSEIRRALKPTGKYLFVEHVLSETNATLATAQRRASTPEYVLASAGCHFDRQTLQTIQQAGFAEVKGGYFELEGCGFLNPTVAGLATA</sequence>
<gene>
    <name evidence="3" type="ORF">CCMP2556_LOCUS9748</name>
</gene>
<accession>A0ABP0J5J7</accession>
<comment type="caution">
    <text evidence="3">The sequence shown here is derived from an EMBL/GenBank/DDBJ whole genome shotgun (WGS) entry which is preliminary data.</text>
</comment>
<evidence type="ECO:0000259" key="2">
    <source>
        <dbReference type="Pfam" id="PF08241"/>
    </source>
</evidence>
<keyword evidence="1" id="KW-0732">Signal</keyword>
<organism evidence="3 4">
    <name type="scientific">Durusdinium trenchii</name>
    <dbReference type="NCBI Taxonomy" id="1381693"/>
    <lineage>
        <taxon>Eukaryota</taxon>
        <taxon>Sar</taxon>
        <taxon>Alveolata</taxon>
        <taxon>Dinophyceae</taxon>
        <taxon>Suessiales</taxon>
        <taxon>Symbiodiniaceae</taxon>
        <taxon>Durusdinium</taxon>
    </lineage>
</organism>
<dbReference type="SUPFAM" id="SSF53335">
    <property type="entry name" value="S-adenosyl-L-methionine-dependent methyltransferases"/>
    <property type="match status" value="1"/>
</dbReference>
<evidence type="ECO:0000256" key="1">
    <source>
        <dbReference type="SAM" id="SignalP"/>
    </source>
</evidence>
<reference evidence="3 4" key="1">
    <citation type="submission" date="2024-02" db="EMBL/GenBank/DDBJ databases">
        <authorList>
            <person name="Chen Y."/>
            <person name="Shah S."/>
            <person name="Dougan E. K."/>
            <person name="Thang M."/>
            <person name="Chan C."/>
        </authorList>
    </citation>
    <scope>NUCLEOTIDE SEQUENCE [LARGE SCALE GENOMIC DNA]</scope>
</reference>
<dbReference type="PANTHER" id="PTHR45036:SF1">
    <property type="entry name" value="METHYLTRANSFERASE LIKE 7A"/>
    <property type="match status" value="1"/>
</dbReference>
<dbReference type="CDD" id="cd02440">
    <property type="entry name" value="AdoMet_MTases"/>
    <property type="match status" value="1"/>
</dbReference>
<feature type="domain" description="Methyltransferase type 11" evidence="2">
    <location>
        <begin position="108"/>
        <end position="214"/>
    </location>
</feature>
<feature type="signal peptide" evidence="1">
    <location>
        <begin position="1"/>
        <end position="19"/>
    </location>
</feature>
<dbReference type="Proteomes" id="UP001642484">
    <property type="component" value="Unassembled WGS sequence"/>
</dbReference>
<keyword evidence="4" id="KW-1185">Reference proteome</keyword>
<dbReference type="InterPro" id="IPR013216">
    <property type="entry name" value="Methyltransf_11"/>
</dbReference>
<dbReference type="InterPro" id="IPR029063">
    <property type="entry name" value="SAM-dependent_MTases_sf"/>
</dbReference>
<evidence type="ECO:0000313" key="4">
    <source>
        <dbReference type="Proteomes" id="UP001642484"/>
    </source>
</evidence>
<feature type="chain" id="PRO_5046532797" description="Methyltransferase type 11 domain-containing protein" evidence="1">
    <location>
        <begin position="20"/>
        <end position="286"/>
    </location>
</feature>
<dbReference type="Pfam" id="PF08241">
    <property type="entry name" value="Methyltransf_11"/>
    <property type="match status" value="1"/>
</dbReference>